<accession>A0ABP4L7Z1</accession>
<reference evidence="2" key="1">
    <citation type="journal article" date="2019" name="Int. J. Syst. Evol. Microbiol.">
        <title>The Global Catalogue of Microorganisms (GCM) 10K type strain sequencing project: providing services to taxonomists for standard genome sequencing and annotation.</title>
        <authorList>
            <consortium name="The Broad Institute Genomics Platform"/>
            <consortium name="The Broad Institute Genome Sequencing Center for Infectious Disease"/>
            <person name="Wu L."/>
            <person name="Ma J."/>
        </authorList>
    </citation>
    <scope>NUCLEOTIDE SEQUENCE [LARGE SCALE GENOMIC DNA]</scope>
    <source>
        <strain evidence="2">JCM 15933</strain>
    </source>
</reference>
<keyword evidence="2" id="KW-1185">Reference proteome</keyword>
<gene>
    <name evidence="1" type="ORF">GCM10009827_036630</name>
</gene>
<sequence length="135" mass="14845">MAILALPLLLGCLNCCDAIPSSVDDVLPEKGRPQFTQDQVAGVWTSECGGKVSIRDDGTYHAEGLVLDDDGDVPPLTGDGSWSIVAKDEHNDQRIFLNFGEHSAVQLRAERADRFEHLEIQVDDAQDAHDCRMNR</sequence>
<name>A0ABP4L7Z1_9ACTN</name>
<evidence type="ECO:0000313" key="1">
    <source>
        <dbReference type="EMBL" id="GAA1518196.1"/>
    </source>
</evidence>
<evidence type="ECO:0008006" key="3">
    <source>
        <dbReference type="Google" id="ProtNLM"/>
    </source>
</evidence>
<comment type="caution">
    <text evidence="1">The sequence shown here is derived from an EMBL/GenBank/DDBJ whole genome shotgun (WGS) entry which is preliminary data.</text>
</comment>
<dbReference type="EMBL" id="BAAAQD010000006">
    <property type="protein sequence ID" value="GAA1518196.1"/>
    <property type="molecule type" value="Genomic_DNA"/>
</dbReference>
<evidence type="ECO:0000313" key="2">
    <source>
        <dbReference type="Proteomes" id="UP001501470"/>
    </source>
</evidence>
<protein>
    <recommendedName>
        <fullName evidence="3">Lipoprotein</fullName>
    </recommendedName>
</protein>
<dbReference type="Proteomes" id="UP001501470">
    <property type="component" value="Unassembled WGS sequence"/>
</dbReference>
<organism evidence="1 2">
    <name type="scientific">Dactylosporangium maewongense</name>
    <dbReference type="NCBI Taxonomy" id="634393"/>
    <lineage>
        <taxon>Bacteria</taxon>
        <taxon>Bacillati</taxon>
        <taxon>Actinomycetota</taxon>
        <taxon>Actinomycetes</taxon>
        <taxon>Micromonosporales</taxon>
        <taxon>Micromonosporaceae</taxon>
        <taxon>Dactylosporangium</taxon>
    </lineage>
</organism>
<proteinExistence type="predicted"/>